<dbReference type="Gene3D" id="2.40.50.140">
    <property type="entry name" value="Nucleic acid-binding proteins"/>
    <property type="match status" value="1"/>
</dbReference>
<comment type="function">
    <text evidence="1 14">DNA ligase that catalyzes the formation of phosphodiester linkages between 5'-phosphoryl and 3'-hydroxyl groups in double-stranded DNA using NAD as a coenzyme and as the energy source for the reaction. It is essential for DNA replication and repair of damaged DNA.</text>
</comment>
<dbReference type="HAMAP" id="MF_01588">
    <property type="entry name" value="DNA_ligase_A"/>
    <property type="match status" value="1"/>
</dbReference>
<evidence type="ECO:0000313" key="19">
    <source>
        <dbReference type="Proteomes" id="UP000005380"/>
    </source>
</evidence>
<dbReference type="OrthoDB" id="9759736at2"/>
<feature type="compositionally biased region" description="Polar residues" evidence="16">
    <location>
        <begin position="601"/>
        <end position="618"/>
    </location>
</feature>
<keyword evidence="19" id="KW-1185">Reference proteome</keyword>
<dbReference type="AlphaFoldDB" id="W0DRP8"/>
<dbReference type="PROSITE" id="PS01056">
    <property type="entry name" value="DNA_LIGASE_N2"/>
    <property type="match status" value="1"/>
</dbReference>
<evidence type="ECO:0000313" key="18">
    <source>
        <dbReference type="EMBL" id="AHF01290.1"/>
    </source>
</evidence>
<dbReference type="InterPro" id="IPR003583">
    <property type="entry name" value="Hlx-hairpin-Hlx_DNA-bd_motif"/>
</dbReference>
<feature type="binding site" evidence="14">
    <location>
        <position position="127"/>
    </location>
    <ligand>
        <name>NAD(+)</name>
        <dbReference type="ChEBI" id="CHEBI:57540"/>
    </ligand>
</feature>
<dbReference type="RefSeq" id="WP_006460356.1">
    <property type="nucleotide sequence ID" value="NZ_CP007030.1"/>
</dbReference>
<dbReference type="InterPro" id="IPR033136">
    <property type="entry name" value="DNA_ligase_CS"/>
</dbReference>
<evidence type="ECO:0000256" key="11">
    <source>
        <dbReference type="ARBA" id="ARBA00023204"/>
    </source>
</evidence>
<dbReference type="EMBL" id="CP007030">
    <property type="protein sequence ID" value="AHF01290.1"/>
    <property type="molecule type" value="Genomic_DNA"/>
</dbReference>
<dbReference type="Gene3D" id="1.10.150.20">
    <property type="entry name" value="5' to 3' exonuclease, C-terminal subdomain"/>
    <property type="match status" value="2"/>
</dbReference>
<dbReference type="FunFam" id="1.10.150.20:FF:000006">
    <property type="entry name" value="DNA ligase"/>
    <property type="match status" value="1"/>
</dbReference>
<dbReference type="FunFam" id="3.30.470.30:FF:000001">
    <property type="entry name" value="DNA ligase"/>
    <property type="match status" value="1"/>
</dbReference>
<dbReference type="GO" id="GO:0003677">
    <property type="term" value="F:DNA binding"/>
    <property type="evidence" value="ECO:0007669"/>
    <property type="project" value="InterPro"/>
</dbReference>
<protein>
    <recommendedName>
        <fullName evidence="3 14">DNA ligase</fullName>
        <ecNumber evidence="2 14">6.5.1.2</ecNumber>
    </recommendedName>
    <alternativeName>
        <fullName evidence="14">Polydeoxyribonucleotide synthase [NAD(+)]</fullName>
    </alternativeName>
</protein>
<dbReference type="GO" id="GO:0006260">
    <property type="term" value="P:DNA replication"/>
    <property type="evidence" value="ECO:0007669"/>
    <property type="project" value="UniProtKB-KW"/>
</dbReference>
<proteinExistence type="inferred from homology"/>
<evidence type="ECO:0000256" key="9">
    <source>
        <dbReference type="ARBA" id="ARBA00022842"/>
    </source>
</evidence>
<keyword evidence="9 14" id="KW-0460">Magnesium</keyword>
<dbReference type="SUPFAM" id="SSF52113">
    <property type="entry name" value="BRCT domain"/>
    <property type="match status" value="1"/>
</dbReference>
<feature type="binding site" evidence="14">
    <location>
        <begin position="86"/>
        <end position="87"/>
    </location>
    <ligand>
        <name>NAD(+)</name>
        <dbReference type="ChEBI" id="CHEBI:57540"/>
    </ligand>
</feature>
<dbReference type="GO" id="GO:0046872">
    <property type="term" value="F:metal ion binding"/>
    <property type="evidence" value="ECO:0007669"/>
    <property type="project" value="UniProtKB-KW"/>
</dbReference>
<feature type="binding site" evidence="14">
    <location>
        <position position="423"/>
    </location>
    <ligand>
        <name>Zn(2+)</name>
        <dbReference type="ChEBI" id="CHEBI:29105"/>
    </ligand>
</feature>
<evidence type="ECO:0000256" key="4">
    <source>
        <dbReference type="ARBA" id="ARBA00022598"/>
    </source>
</evidence>
<reference evidence="18 19" key="1">
    <citation type="submission" date="2013-12" db="EMBL/GenBank/DDBJ databases">
        <authorList>
            <consortium name="DOE Joint Genome Institute"/>
            <person name="Kappler U."/>
            <person name="Huntemann M."/>
            <person name="Han J."/>
            <person name="Chen A."/>
            <person name="Kyrpides N."/>
            <person name="Mavromatis K."/>
            <person name="Markowitz V."/>
            <person name="Palaniappan K."/>
            <person name="Ivanova N."/>
            <person name="Schaumberg A."/>
            <person name="Pati A."/>
            <person name="Liolios K."/>
            <person name="Nordberg H.P."/>
            <person name="Cantor M.N."/>
            <person name="Hua S.X."/>
            <person name="Woyke T."/>
        </authorList>
    </citation>
    <scope>NUCLEOTIDE SEQUENCE [LARGE SCALE GENOMIC DNA]</scope>
    <source>
        <strain evidence="19">AL2</strain>
    </source>
</reference>
<dbReference type="InterPro" id="IPR041663">
    <property type="entry name" value="DisA/LigA_HHH"/>
</dbReference>
<dbReference type="Pfam" id="PF01653">
    <property type="entry name" value="DNA_ligase_aden"/>
    <property type="match status" value="1"/>
</dbReference>
<organism evidence="18 19">
    <name type="scientific">Thiomicrospira aerophila AL3</name>
    <dbReference type="NCBI Taxonomy" id="717772"/>
    <lineage>
        <taxon>Bacteria</taxon>
        <taxon>Pseudomonadati</taxon>
        <taxon>Pseudomonadota</taxon>
        <taxon>Gammaproteobacteria</taxon>
        <taxon>Thiotrichales</taxon>
        <taxon>Piscirickettsiaceae</taxon>
        <taxon>Thiomicrospira</taxon>
    </lineage>
</organism>
<evidence type="ECO:0000256" key="10">
    <source>
        <dbReference type="ARBA" id="ARBA00023027"/>
    </source>
</evidence>
<evidence type="ECO:0000256" key="3">
    <source>
        <dbReference type="ARBA" id="ARBA00013308"/>
    </source>
</evidence>
<dbReference type="Gene3D" id="3.40.50.10190">
    <property type="entry name" value="BRCT domain"/>
    <property type="match status" value="1"/>
</dbReference>
<dbReference type="GO" id="GO:0006281">
    <property type="term" value="P:DNA repair"/>
    <property type="evidence" value="ECO:0007669"/>
    <property type="project" value="UniProtKB-KW"/>
</dbReference>
<keyword evidence="14" id="KW-0464">Manganese</keyword>
<keyword evidence="5 14" id="KW-0235">DNA replication</keyword>
<evidence type="ECO:0000259" key="17">
    <source>
        <dbReference type="PROSITE" id="PS50172"/>
    </source>
</evidence>
<dbReference type="InterPro" id="IPR001357">
    <property type="entry name" value="BRCT_dom"/>
</dbReference>
<evidence type="ECO:0000256" key="7">
    <source>
        <dbReference type="ARBA" id="ARBA00022763"/>
    </source>
</evidence>
<dbReference type="InterPro" id="IPR004149">
    <property type="entry name" value="Znf_DNAligase_C4"/>
</dbReference>
<evidence type="ECO:0000256" key="8">
    <source>
        <dbReference type="ARBA" id="ARBA00022833"/>
    </source>
</evidence>
<dbReference type="SUPFAM" id="SSF50249">
    <property type="entry name" value="Nucleic acid-binding proteins"/>
    <property type="match status" value="1"/>
</dbReference>
<evidence type="ECO:0000256" key="16">
    <source>
        <dbReference type="SAM" id="MobiDB-lite"/>
    </source>
</evidence>
<dbReference type="NCBIfam" id="NF005932">
    <property type="entry name" value="PRK07956.1"/>
    <property type="match status" value="1"/>
</dbReference>
<keyword evidence="7 14" id="KW-0227">DNA damage</keyword>
<dbReference type="STRING" id="717772.THIAE_05325"/>
<dbReference type="CDD" id="cd17748">
    <property type="entry name" value="BRCT_DNA_ligase_like"/>
    <property type="match status" value="1"/>
</dbReference>
<comment type="similarity">
    <text evidence="13 14">Belongs to the NAD-dependent DNA ligase family. LigA subfamily.</text>
</comment>
<dbReference type="CDD" id="cd00114">
    <property type="entry name" value="LIGANc"/>
    <property type="match status" value="1"/>
</dbReference>
<feature type="binding site" evidence="14">
    <location>
        <position position="426"/>
    </location>
    <ligand>
        <name>Zn(2+)</name>
        <dbReference type="ChEBI" id="CHEBI:29105"/>
    </ligand>
</feature>
<dbReference type="SUPFAM" id="SSF47781">
    <property type="entry name" value="RuvA domain 2-like"/>
    <property type="match status" value="1"/>
</dbReference>
<keyword evidence="10 14" id="KW-0520">NAD</keyword>
<evidence type="ECO:0000256" key="1">
    <source>
        <dbReference type="ARBA" id="ARBA00004067"/>
    </source>
</evidence>
<dbReference type="SMART" id="SM00278">
    <property type="entry name" value="HhH1"/>
    <property type="match status" value="4"/>
</dbReference>
<dbReference type="InterPro" id="IPR013839">
    <property type="entry name" value="DNAligase_adenylation"/>
</dbReference>
<evidence type="ECO:0000256" key="12">
    <source>
        <dbReference type="ARBA" id="ARBA00034005"/>
    </source>
</evidence>
<comment type="cofactor">
    <cofactor evidence="14">
        <name>Mg(2+)</name>
        <dbReference type="ChEBI" id="CHEBI:18420"/>
    </cofactor>
    <cofactor evidence="14">
        <name>Mn(2+)</name>
        <dbReference type="ChEBI" id="CHEBI:29035"/>
    </cofactor>
</comment>
<feature type="binding site" evidence="14">
    <location>
        <position position="305"/>
    </location>
    <ligand>
        <name>NAD(+)</name>
        <dbReference type="ChEBI" id="CHEBI:57540"/>
    </ligand>
</feature>
<dbReference type="SMART" id="SM00532">
    <property type="entry name" value="LIGANc"/>
    <property type="match status" value="1"/>
</dbReference>
<dbReference type="Gene3D" id="3.30.470.30">
    <property type="entry name" value="DNA ligase/mRNA capping enzyme"/>
    <property type="match status" value="1"/>
</dbReference>
<evidence type="ECO:0000256" key="13">
    <source>
        <dbReference type="ARBA" id="ARBA00060881"/>
    </source>
</evidence>
<gene>
    <name evidence="14" type="primary">ligA</name>
    <name evidence="18" type="ORF">THIAE_05325</name>
</gene>
<dbReference type="FunCoup" id="W0DRP8">
    <property type="interactions" value="421"/>
</dbReference>
<dbReference type="InterPro" id="IPR010994">
    <property type="entry name" value="RuvA_2-like"/>
</dbReference>
<dbReference type="InterPro" id="IPR012340">
    <property type="entry name" value="NA-bd_OB-fold"/>
</dbReference>
<feature type="active site" description="N6-AMP-lysine intermediate" evidence="14">
    <location>
        <position position="129"/>
    </location>
</feature>
<dbReference type="Pfam" id="PF03119">
    <property type="entry name" value="DNA_ligase_ZBD"/>
    <property type="match status" value="1"/>
</dbReference>
<dbReference type="KEGG" id="tao:THIAE_05325"/>
<dbReference type="NCBIfam" id="TIGR00575">
    <property type="entry name" value="dnlj"/>
    <property type="match status" value="1"/>
</dbReference>
<keyword evidence="8 14" id="KW-0862">Zinc</keyword>
<dbReference type="PANTHER" id="PTHR23389:SF9">
    <property type="entry name" value="DNA LIGASE"/>
    <property type="match status" value="1"/>
</dbReference>
<feature type="binding site" evidence="14">
    <location>
        <position position="187"/>
    </location>
    <ligand>
        <name>NAD(+)</name>
        <dbReference type="ChEBI" id="CHEBI:57540"/>
    </ligand>
</feature>
<evidence type="ECO:0000256" key="6">
    <source>
        <dbReference type="ARBA" id="ARBA00022723"/>
    </source>
</evidence>
<dbReference type="PROSITE" id="PS50172">
    <property type="entry name" value="BRCT"/>
    <property type="match status" value="1"/>
</dbReference>
<dbReference type="FunFam" id="1.10.150.20:FF:000007">
    <property type="entry name" value="DNA ligase"/>
    <property type="match status" value="1"/>
</dbReference>
<evidence type="ECO:0000256" key="14">
    <source>
        <dbReference type="HAMAP-Rule" id="MF_01588"/>
    </source>
</evidence>
<accession>W0DRP8</accession>
<dbReference type="InterPro" id="IPR004150">
    <property type="entry name" value="NAD_DNA_ligase_OB"/>
</dbReference>
<dbReference type="Pfam" id="PF03120">
    <property type="entry name" value="OB_DNA_ligase"/>
    <property type="match status" value="1"/>
</dbReference>
<dbReference type="FunFam" id="2.40.50.140:FF:000012">
    <property type="entry name" value="DNA ligase"/>
    <property type="match status" value="1"/>
</dbReference>
<evidence type="ECO:0000256" key="5">
    <source>
        <dbReference type="ARBA" id="ARBA00022705"/>
    </source>
</evidence>
<feature type="binding site" evidence="14">
    <location>
        <begin position="37"/>
        <end position="41"/>
    </location>
    <ligand>
        <name>NAD(+)</name>
        <dbReference type="ChEBI" id="CHEBI:57540"/>
    </ligand>
</feature>
<dbReference type="InterPro" id="IPR036420">
    <property type="entry name" value="BRCT_dom_sf"/>
</dbReference>
<dbReference type="Gene3D" id="1.10.287.610">
    <property type="entry name" value="Helix hairpin bin"/>
    <property type="match status" value="1"/>
</dbReference>
<feature type="domain" description="BRCT" evidence="17">
    <location>
        <begin position="619"/>
        <end position="695"/>
    </location>
</feature>
<name>W0DRP8_9GAMM</name>
<comment type="caution">
    <text evidence="14">Lacks conserved residue(s) required for the propagation of feature annotation.</text>
</comment>
<dbReference type="HOGENOM" id="CLU_007764_2_1_6"/>
<feature type="region of interest" description="Disordered" evidence="16">
    <location>
        <begin position="601"/>
        <end position="620"/>
    </location>
</feature>
<evidence type="ECO:0000256" key="2">
    <source>
        <dbReference type="ARBA" id="ARBA00012722"/>
    </source>
</evidence>
<dbReference type="InParanoid" id="W0DRP8"/>
<feature type="binding site" evidence="14">
    <location>
        <position position="447"/>
    </location>
    <ligand>
        <name>Zn(2+)</name>
        <dbReference type="ChEBI" id="CHEBI:29105"/>
    </ligand>
</feature>
<dbReference type="Pfam" id="PF00533">
    <property type="entry name" value="BRCT"/>
    <property type="match status" value="1"/>
</dbReference>
<feature type="binding site" evidence="14">
    <location>
        <position position="150"/>
    </location>
    <ligand>
        <name>NAD(+)</name>
        <dbReference type="ChEBI" id="CHEBI:57540"/>
    </ligand>
</feature>
<dbReference type="GO" id="GO:0003911">
    <property type="term" value="F:DNA ligase (NAD+) activity"/>
    <property type="evidence" value="ECO:0007669"/>
    <property type="project" value="UniProtKB-UniRule"/>
</dbReference>
<dbReference type="eggNOG" id="COG0272">
    <property type="taxonomic scope" value="Bacteria"/>
</dbReference>
<keyword evidence="11 14" id="KW-0234">DNA repair</keyword>
<keyword evidence="6 14" id="KW-0479">Metal-binding</keyword>
<dbReference type="Gene3D" id="6.20.10.30">
    <property type="match status" value="1"/>
</dbReference>
<dbReference type="InterPro" id="IPR013840">
    <property type="entry name" value="DNAligase_N"/>
</dbReference>
<dbReference type="PANTHER" id="PTHR23389">
    <property type="entry name" value="CHROMOSOME TRANSMISSION FIDELITY FACTOR 18"/>
    <property type="match status" value="1"/>
</dbReference>
<sequence>MKDDVSVLTQQDYLLLCAEIMLHNQAYYRDDRPIISDAQYDQLYQRLLAVEAVHPDWVTEHSPSQQVGFASHQAFAPITHRMPMLSLNNSFDDQDLSAFYQRAYDRLVQIQHPLVAKSTTELAFFAEPKLDGLALSLRYESGRLVTAATRGDGETGEDVTHNVRTIQDIPKRLRGDHWPAVLEVRGEVFMTKASLASLNEQQLARGDKPFANPRNAAAGSLRQLDAKVTAQRTLNFFCYGWGEVSEDIPWPKDYPGVMALLAQWGLPINPLGQAVAGLDKMLAYYQQLSQKRPDLAYEIDGIVYKLADLSAQTALGFTAKFPRWAIARKFPAQEVWTDLLGIDIQVGRTGALTPVARLTPVAVGGVVVSNATLHNLDEIRRKDIRIGDKVIVRRAGDVIPEIVASLADQRVGELAEFSMPSQCPVCDSAVFKDPDKAVYRCSGGLYCPAQQQRALEHFVSRKAMDIQGLGSKVITQLVAAGLVSHPDDFYQLTLESLLKLERMAEKSAQNLLDAIAASKQITFARFIFALGIAEVGEVTAKNLARTFSSIDDLIAADTSQLLAITDIGPVVAEQIQRFFAQAHNREVISGLIAAGIHWPTSSSNQSLSKQANDSTQQATDDHPFVNKTLVITGSFDEFSRIELAERFESLGAKVTSSVSKNTDFLIAGDKAGSKLTKAEALGIPIIKADELTRVLGAVDGSTT</sequence>
<dbReference type="EC" id="6.5.1.2" evidence="2 14"/>
<dbReference type="SMART" id="SM00292">
    <property type="entry name" value="BRCT"/>
    <property type="match status" value="1"/>
</dbReference>
<dbReference type="InterPro" id="IPR001679">
    <property type="entry name" value="DNA_ligase"/>
</dbReference>
<dbReference type="Proteomes" id="UP000005380">
    <property type="component" value="Chromosome"/>
</dbReference>
<dbReference type="Pfam" id="PF12826">
    <property type="entry name" value="HHH_2"/>
    <property type="match status" value="1"/>
</dbReference>
<dbReference type="PROSITE" id="PS01055">
    <property type="entry name" value="DNA_LIGASE_N1"/>
    <property type="match status" value="1"/>
</dbReference>
<dbReference type="InterPro" id="IPR018239">
    <property type="entry name" value="DNA_ligase_AS"/>
</dbReference>
<dbReference type="SUPFAM" id="SSF56091">
    <property type="entry name" value="DNA ligase/mRNA capping enzyme, catalytic domain"/>
    <property type="match status" value="1"/>
</dbReference>
<feature type="binding site" evidence="14">
    <location>
        <position position="329"/>
    </location>
    <ligand>
        <name>NAD(+)</name>
        <dbReference type="ChEBI" id="CHEBI:57540"/>
    </ligand>
</feature>
<dbReference type="GO" id="GO:0005829">
    <property type="term" value="C:cytosol"/>
    <property type="evidence" value="ECO:0007669"/>
    <property type="project" value="TreeGrafter"/>
</dbReference>
<comment type="catalytic activity">
    <reaction evidence="12 14 15">
        <text>NAD(+) + (deoxyribonucleotide)n-3'-hydroxyl + 5'-phospho-(deoxyribonucleotide)m = (deoxyribonucleotide)n+m + AMP + beta-nicotinamide D-nucleotide.</text>
        <dbReference type="EC" id="6.5.1.2"/>
    </reaction>
</comment>
<dbReference type="Pfam" id="PF14520">
    <property type="entry name" value="HHH_5"/>
    <property type="match status" value="1"/>
</dbReference>
<dbReference type="PIRSF" id="PIRSF001604">
    <property type="entry name" value="LigA"/>
    <property type="match status" value="1"/>
</dbReference>
<keyword evidence="4 14" id="KW-0436">Ligase</keyword>
<evidence type="ECO:0000256" key="15">
    <source>
        <dbReference type="RuleBase" id="RU000618"/>
    </source>
</evidence>